<comment type="caution">
    <text evidence="1">The sequence shown here is derived from an EMBL/GenBank/DDBJ whole genome shotgun (WGS) entry which is preliminary data.</text>
</comment>
<dbReference type="CDD" id="cd13121">
    <property type="entry name" value="BF2867_like_C"/>
    <property type="match status" value="1"/>
</dbReference>
<dbReference type="EMBL" id="QRVZ01000022">
    <property type="protein sequence ID" value="RGS80674.1"/>
    <property type="molecule type" value="Genomic_DNA"/>
</dbReference>
<dbReference type="Gene3D" id="2.60.40.2630">
    <property type="match status" value="1"/>
</dbReference>
<dbReference type="AlphaFoldDB" id="A0A395VWF8"/>
<dbReference type="CDD" id="cd13120">
    <property type="entry name" value="BF2867_like_N"/>
    <property type="match status" value="1"/>
</dbReference>
<dbReference type="PROSITE" id="PS51257">
    <property type="entry name" value="PROKAR_LIPOPROTEIN"/>
    <property type="match status" value="1"/>
</dbReference>
<gene>
    <name evidence="1" type="ORF">DWX70_21190</name>
</gene>
<sequence>MKKTIWMLLPVLALAACDKEDNAGTMPADGKIEIVTGVEALTRAPQLDDTGAGNFRTGDTFTLTVSSNGKSVQKDYTVGSTTLYWQDLGVEGDKVAFAGCYPNHEGADAAAFEFDARRALDADLLLAPAVEVPKGAKSVAMPFRHAMHKLAVQYVADDAYATGALSGISTTLHAHTVCTVDMAKGTVAESSAKTPADYAAKNGENVSWLVVPQSRDGVKLTVTLDGQSCEFTLPETTTDGKPLTMLYGGKTLSVKLRVSKNGITLEGTTIGKWEEQGAIDGEIEI</sequence>
<dbReference type="InterPro" id="IPR025049">
    <property type="entry name" value="Mfa-like_1"/>
</dbReference>
<evidence type="ECO:0000313" key="1">
    <source>
        <dbReference type="EMBL" id="RGS80674.1"/>
    </source>
</evidence>
<dbReference type="Pfam" id="PF13149">
    <property type="entry name" value="Mfa_like_1"/>
    <property type="match status" value="1"/>
</dbReference>
<accession>A0A395VWF8</accession>
<dbReference type="RefSeq" id="WP_118419121.1">
    <property type="nucleotide sequence ID" value="NZ_QRVZ01000022.1"/>
</dbReference>
<dbReference type="Proteomes" id="UP000266492">
    <property type="component" value="Unassembled WGS sequence"/>
</dbReference>
<organism evidence="1 2">
    <name type="scientific">Bacteroides ovatus</name>
    <dbReference type="NCBI Taxonomy" id="28116"/>
    <lineage>
        <taxon>Bacteria</taxon>
        <taxon>Pseudomonadati</taxon>
        <taxon>Bacteroidota</taxon>
        <taxon>Bacteroidia</taxon>
        <taxon>Bacteroidales</taxon>
        <taxon>Bacteroidaceae</taxon>
        <taxon>Bacteroides</taxon>
    </lineage>
</organism>
<protein>
    <submittedName>
        <fullName evidence="1">Fimbrillin family protein</fullName>
    </submittedName>
</protein>
<name>A0A395VWF8_BACOV</name>
<evidence type="ECO:0000313" key="2">
    <source>
        <dbReference type="Proteomes" id="UP000266492"/>
    </source>
</evidence>
<reference evidence="1 2" key="1">
    <citation type="submission" date="2018-08" db="EMBL/GenBank/DDBJ databases">
        <title>A genome reference for cultivated species of the human gut microbiota.</title>
        <authorList>
            <person name="Zou Y."/>
            <person name="Xue W."/>
            <person name="Luo G."/>
        </authorList>
    </citation>
    <scope>NUCLEOTIDE SEQUENCE [LARGE SCALE GENOMIC DNA]</scope>
    <source>
        <strain evidence="1 2">AF20-9LB</strain>
    </source>
</reference>
<proteinExistence type="predicted"/>